<dbReference type="NCBIfam" id="TIGR03864">
    <property type="entry name" value="PQQ_ABC_ATP"/>
    <property type="match status" value="1"/>
</dbReference>
<dbReference type="Pfam" id="PF00005">
    <property type="entry name" value="ABC_tran"/>
    <property type="match status" value="1"/>
</dbReference>
<evidence type="ECO:0000256" key="3">
    <source>
        <dbReference type="ARBA" id="ARBA00022840"/>
    </source>
</evidence>
<evidence type="ECO:0000259" key="4">
    <source>
        <dbReference type="PROSITE" id="PS50893"/>
    </source>
</evidence>
<dbReference type="EMBL" id="JANCLU010000013">
    <property type="protein sequence ID" value="MCP8939631.1"/>
    <property type="molecule type" value="Genomic_DNA"/>
</dbReference>
<dbReference type="GO" id="GO:0005524">
    <property type="term" value="F:ATP binding"/>
    <property type="evidence" value="ECO:0007669"/>
    <property type="project" value="UniProtKB-KW"/>
</dbReference>
<name>A0ABT1LDP4_9HYPH</name>
<reference evidence="5 6" key="1">
    <citation type="submission" date="2022-07" db="EMBL/GenBank/DDBJ databases">
        <authorList>
            <person name="Li W.-J."/>
            <person name="Deng Q.-Q."/>
        </authorList>
    </citation>
    <scope>NUCLEOTIDE SEQUENCE [LARGE SCALE GENOMIC DNA]</scope>
    <source>
        <strain evidence="5 6">SYSU M60028</strain>
    </source>
</reference>
<dbReference type="Proteomes" id="UP001205890">
    <property type="component" value="Unassembled WGS sequence"/>
</dbReference>
<dbReference type="RefSeq" id="WP_254743427.1">
    <property type="nucleotide sequence ID" value="NZ_JANCLU010000013.1"/>
</dbReference>
<dbReference type="SUPFAM" id="SSF52540">
    <property type="entry name" value="P-loop containing nucleoside triphosphate hydrolases"/>
    <property type="match status" value="1"/>
</dbReference>
<evidence type="ECO:0000256" key="2">
    <source>
        <dbReference type="ARBA" id="ARBA00022741"/>
    </source>
</evidence>
<keyword evidence="3 5" id="KW-0067">ATP-binding</keyword>
<keyword evidence="6" id="KW-1185">Reference proteome</keyword>
<proteinExistence type="inferred from homology"/>
<dbReference type="InterPro" id="IPR003439">
    <property type="entry name" value="ABC_transporter-like_ATP-bd"/>
</dbReference>
<organism evidence="5 6">
    <name type="scientific">Alsobacter ponti</name>
    <dbReference type="NCBI Taxonomy" id="2962936"/>
    <lineage>
        <taxon>Bacteria</taxon>
        <taxon>Pseudomonadati</taxon>
        <taxon>Pseudomonadota</taxon>
        <taxon>Alphaproteobacteria</taxon>
        <taxon>Hyphomicrobiales</taxon>
        <taxon>Alsobacteraceae</taxon>
        <taxon>Alsobacter</taxon>
    </lineage>
</organism>
<sequence>MVSREDALRLRGVSKNYGPVKALAGVDLTVRNGEFVVLLGPNGAGKSTLFQILSGLFVPDAGEVLVGGFDMRRDPISALKRLGIVFQQSTLDLELSVYANLMFHARLHGLPGSVARERIASEMERFGIAGLARETTRKLSGGNRRRVELARALIHRPSFLLMDEATVGLDPPSRRDLLAHVARLRDEGQVGLLWSTHLVDEASEADRVVVLHRGRVLFDGTPREMTAAAGEAEFGDAFMAMLASPPEAGAREPAGVAP</sequence>
<evidence type="ECO:0000313" key="5">
    <source>
        <dbReference type="EMBL" id="MCP8939631.1"/>
    </source>
</evidence>
<keyword evidence="2" id="KW-0547">Nucleotide-binding</keyword>
<dbReference type="InterPro" id="IPR022467">
    <property type="entry name" value="ABC_transprt_ATP-bd_su_PQQ"/>
</dbReference>
<feature type="domain" description="ABC transporter" evidence="4">
    <location>
        <begin position="8"/>
        <end position="238"/>
    </location>
</feature>
<dbReference type="InterPro" id="IPR027417">
    <property type="entry name" value="P-loop_NTPase"/>
</dbReference>
<accession>A0ABT1LDP4</accession>
<dbReference type="PANTHER" id="PTHR43582">
    <property type="entry name" value="LINEARMYCIN RESISTANCE ATP-BINDING PROTEIN LNRL"/>
    <property type="match status" value="1"/>
</dbReference>
<comment type="similarity">
    <text evidence="1">Belongs to the ABC transporter superfamily.</text>
</comment>
<protein>
    <submittedName>
        <fullName evidence="5">ATP-binding cassette domain-containing protein</fullName>
    </submittedName>
</protein>
<dbReference type="InterPro" id="IPR003593">
    <property type="entry name" value="AAA+_ATPase"/>
</dbReference>
<comment type="caution">
    <text evidence="5">The sequence shown here is derived from an EMBL/GenBank/DDBJ whole genome shotgun (WGS) entry which is preliminary data.</text>
</comment>
<gene>
    <name evidence="5" type="ORF">NK718_13975</name>
</gene>
<evidence type="ECO:0000313" key="6">
    <source>
        <dbReference type="Proteomes" id="UP001205890"/>
    </source>
</evidence>
<dbReference type="PANTHER" id="PTHR43582:SF2">
    <property type="entry name" value="LINEARMYCIN RESISTANCE ATP-BINDING PROTEIN LNRL"/>
    <property type="match status" value="1"/>
</dbReference>
<dbReference type="SMART" id="SM00382">
    <property type="entry name" value="AAA"/>
    <property type="match status" value="1"/>
</dbReference>
<dbReference type="InterPro" id="IPR017871">
    <property type="entry name" value="ABC_transporter-like_CS"/>
</dbReference>
<dbReference type="PROSITE" id="PS00211">
    <property type="entry name" value="ABC_TRANSPORTER_1"/>
    <property type="match status" value="1"/>
</dbReference>
<dbReference type="PROSITE" id="PS50893">
    <property type="entry name" value="ABC_TRANSPORTER_2"/>
    <property type="match status" value="1"/>
</dbReference>
<dbReference type="Gene3D" id="3.40.50.300">
    <property type="entry name" value="P-loop containing nucleotide triphosphate hydrolases"/>
    <property type="match status" value="1"/>
</dbReference>
<evidence type="ECO:0000256" key="1">
    <source>
        <dbReference type="ARBA" id="ARBA00005417"/>
    </source>
</evidence>